<feature type="compositionally biased region" description="Basic and acidic residues" evidence="2">
    <location>
        <begin position="492"/>
        <end position="511"/>
    </location>
</feature>
<feature type="region of interest" description="Disordered" evidence="2">
    <location>
        <begin position="377"/>
        <end position="513"/>
    </location>
</feature>
<organism evidence="3 4">
    <name type="scientific">Sphagnum troendelagicum</name>
    <dbReference type="NCBI Taxonomy" id="128251"/>
    <lineage>
        <taxon>Eukaryota</taxon>
        <taxon>Viridiplantae</taxon>
        <taxon>Streptophyta</taxon>
        <taxon>Embryophyta</taxon>
        <taxon>Bryophyta</taxon>
        <taxon>Sphagnophytina</taxon>
        <taxon>Sphagnopsida</taxon>
        <taxon>Sphagnales</taxon>
        <taxon>Sphagnaceae</taxon>
        <taxon>Sphagnum</taxon>
    </lineage>
</organism>
<evidence type="ECO:0000256" key="2">
    <source>
        <dbReference type="SAM" id="MobiDB-lite"/>
    </source>
</evidence>
<accession>A0ABP0V054</accession>
<gene>
    <name evidence="3" type="ORF">CSSPTR1EN2_LOCUS21419</name>
</gene>
<sequence>MEMIQKKQMSQIMTVAQSRLVALQHDETQRTPMVGTKQHLIAKDNACVFENSPEVAEEKSTHCHKKVIEMQQDKCQELGLLEMNTFLAITAVLQDNEKDILDFFPFDEAAITEIENSSLATKLASNMVANEYMSRSENGKMITKPSADMTRDQRPSSQCMELRVEENEELSRVSKSTLDKNEMEYPELAILISKELMESTKDARLYGGAGKNEGHLGLYTPDDDAIAHNYKEIFSRDEEAKKVENLKNDKAEMRILVHEQEVAWRMAEDALENMNQRLRQLEGRKVRLHETLVRKLHIDRSQKNMEAVLNQLETQQDADPLRFTSFYKSPLSEDDGEGAKVASSHVTRGHLSLMIMPGHSNESQVTILEESIKAQSEKLDDMQDDRGQQKSVYDPQKSPSTKLDGGSNRGPENNVISPEAADDLPDDKIGQEDKSWINDGKGNQVLRSSRFPGQWGSIPPNLEQEKRNQKAQHHHSNNKQKESEIVSKSNRRSRDVEDMMGHHPKGEDHAKNVAPNWRSSVYHEPPPPDTSKATISFAALSLKESSIQKRAMERKGRNKLKQERAMAIATVERNLGLMQT</sequence>
<dbReference type="Proteomes" id="UP001497512">
    <property type="component" value="Chromosome 8"/>
</dbReference>
<keyword evidence="4" id="KW-1185">Reference proteome</keyword>
<feature type="compositionally biased region" description="Basic and acidic residues" evidence="2">
    <location>
        <begin position="377"/>
        <end position="388"/>
    </location>
</feature>
<evidence type="ECO:0000313" key="3">
    <source>
        <dbReference type="EMBL" id="CAK9233304.1"/>
    </source>
</evidence>
<feature type="compositionally biased region" description="Basic residues" evidence="2">
    <location>
        <begin position="469"/>
        <end position="478"/>
    </location>
</feature>
<dbReference type="EMBL" id="OZ019900">
    <property type="protein sequence ID" value="CAK9233304.1"/>
    <property type="molecule type" value="Genomic_DNA"/>
</dbReference>
<reference evidence="3" key="1">
    <citation type="submission" date="2024-02" db="EMBL/GenBank/DDBJ databases">
        <authorList>
            <consortium name="ELIXIR-Norway"/>
            <consortium name="Elixir Norway"/>
        </authorList>
    </citation>
    <scope>NUCLEOTIDE SEQUENCE</scope>
</reference>
<evidence type="ECO:0000313" key="4">
    <source>
        <dbReference type="Proteomes" id="UP001497512"/>
    </source>
</evidence>
<proteinExistence type="predicted"/>
<keyword evidence="1" id="KW-0175">Coiled coil</keyword>
<name>A0ABP0V054_9BRYO</name>
<feature type="compositionally biased region" description="Basic and acidic residues" evidence="2">
    <location>
        <begin position="426"/>
        <end position="436"/>
    </location>
</feature>
<feature type="coiled-coil region" evidence="1">
    <location>
        <begin position="236"/>
        <end position="318"/>
    </location>
</feature>
<protein>
    <submittedName>
        <fullName evidence="3">Uncharacterized protein</fullName>
    </submittedName>
</protein>
<evidence type="ECO:0000256" key="1">
    <source>
        <dbReference type="SAM" id="Coils"/>
    </source>
</evidence>